<dbReference type="AlphaFoldDB" id="A0A1G4JWW1"/>
<feature type="domain" description="Autophagy protein ATG5 alpha-helical bundle region" evidence="9">
    <location>
        <begin position="141"/>
        <end position="197"/>
    </location>
</feature>
<keyword evidence="5" id="KW-0653">Protein transport</keyword>
<feature type="domain" description="Autophagy protein ATG5 UblB" evidence="8">
    <location>
        <begin position="204"/>
        <end position="289"/>
    </location>
</feature>
<dbReference type="GO" id="GO:0000422">
    <property type="term" value="P:autophagy of mitochondrion"/>
    <property type="evidence" value="ECO:0007669"/>
    <property type="project" value="TreeGrafter"/>
</dbReference>
<evidence type="ECO:0000256" key="1">
    <source>
        <dbReference type="ARBA" id="ARBA00004623"/>
    </source>
</evidence>
<dbReference type="InterPro" id="IPR042526">
    <property type="entry name" value="Atg5_HR"/>
</dbReference>
<dbReference type="OrthoDB" id="272162at2759"/>
<dbReference type="Gene3D" id="3.10.20.90">
    <property type="entry name" value="Phosphatidylinositol 3-kinase Catalytic Subunit, Chain A, domain 1"/>
    <property type="match status" value="1"/>
</dbReference>
<dbReference type="PANTHER" id="PTHR13040">
    <property type="entry name" value="AUTOPHAGY PROTEIN 5"/>
    <property type="match status" value="1"/>
</dbReference>
<keyword evidence="6 7" id="KW-0072">Autophagy</keyword>
<gene>
    <name evidence="11" type="ORF">LAME_0F12618G</name>
</gene>
<dbReference type="Pfam" id="PF20637">
    <property type="entry name" value="ATG5_HBR"/>
    <property type="match status" value="1"/>
</dbReference>
<dbReference type="InterPro" id="IPR007239">
    <property type="entry name" value="Atg5"/>
</dbReference>
<evidence type="ECO:0000259" key="8">
    <source>
        <dbReference type="Pfam" id="PF04106"/>
    </source>
</evidence>
<dbReference type="GO" id="GO:0034045">
    <property type="term" value="C:phagophore assembly site membrane"/>
    <property type="evidence" value="ECO:0007669"/>
    <property type="project" value="UniProtKB-SubCell"/>
</dbReference>
<proteinExistence type="inferred from homology"/>
<accession>A0A1G4JWW1</accession>
<protein>
    <recommendedName>
        <fullName evidence="7">Autophagy protein 5</fullName>
    </recommendedName>
</protein>
<evidence type="ECO:0000256" key="6">
    <source>
        <dbReference type="ARBA" id="ARBA00023006"/>
    </source>
</evidence>
<keyword evidence="12" id="KW-1185">Reference proteome</keyword>
<feature type="domain" description="Autophagy protein ATG5 UblA" evidence="10">
    <location>
        <begin position="8"/>
        <end position="123"/>
    </location>
</feature>
<dbReference type="Pfam" id="PF04106">
    <property type="entry name" value="ATG5_UblB"/>
    <property type="match status" value="1"/>
</dbReference>
<reference evidence="12" key="1">
    <citation type="submission" date="2016-03" db="EMBL/GenBank/DDBJ databases">
        <authorList>
            <person name="Devillers Hugo."/>
        </authorList>
    </citation>
    <scope>NUCLEOTIDE SEQUENCE [LARGE SCALE GENOMIC DNA]</scope>
</reference>
<dbReference type="InterPro" id="IPR048940">
    <property type="entry name" value="ATG5_HBR"/>
</dbReference>
<keyword evidence="7" id="KW-0813">Transport</keyword>
<dbReference type="GO" id="GO:0005776">
    <property type="term" value="C:autophagosome"/>
    <property type="evidence" value="ECO:0007669"/>
    <property type="project" value="TreeGrafter"/>
</dbReference>
<dbReference type="InterPro" id="IPR042527">
    <property type="entry name" value="Atg5_UblA_dom_sf"/>
</dbReference>
<keyword evidence="7" id="KW-0472">Membrane</keyword>
<organism evidence="11 12">
    <name type="scientific">Lachancea meyersii CBS 8951</name>
    <dbReference type="NCBI Taxonomy" id="1266667"/>
    <lineage>
        <taxon>Eukaryota</taxon>
        <taxon>Fungi</taxon>
        <taxon>Dikarya</taxon>
        <taxon>Ascomycota</taxon>
        <taxon>Saccharomycotina</taxon>
        <taxon>Saccharomycetes</taxon>
        <taxon>Saccharomycetales</taxon>
        <taxon>Saccharomycetaceae</taxon>
        <taxon>Lachancea</taxon>
    </lineage>
</organism>
<comment type="subcellular location">
    <subcellularLocation>
        <location evidence="1 7">Preautophagosomal structure membrane</location>
        <topology evidence="1 7">Peripheral membrane protein</topology>
    </subcellularLocation>
</comment>
<keyword evidence="4 7" id="KW-0832">Ubl conjugation</keyword>
<dbReference type="Gene3D" id="3.10.20.620">
    <property type="match status" value="1"/>
</dbReference>
<evidence type="ECO:0000256" key="4">
    <source>
        <dbReference type="ARBA" id="ARBA00022843"/>
    </source>
</evidence>
<dbReference type="Pfam" id="PF20638">
    <property type="entry name" value="ATG5_UblA"/>
    <property type="match status" value="1"/>
</dbReference>
<dbReference type="EMBL" id="LT598477">
    <property type="protein sequence ID" value="SCU95568.1"/>
    <property type="molecule type" value="Genomic_DNA"/>
</dbReference>
<evidence type="ECO:0000313" key="12">
    <source>
        <dbReference type="Proteomes" id="UP000191144"/>
    </source>
</evidence>
<dbReference type="PANTHER" id="PTHR13040:SF2">
    <property type="entry name" value="AUTOPHAGY PROTEIN 5"/>
    <property type="match status" value="1"/>
</dbReference>
<comment type="subunit">
    <text evidence="7">Conjugated with ATG12.</text>
</comment>
<dbReference type="GO" id="GO:0019776">
    <property type="term" value="F:Atg8-family ligase activity"/>
    <property type="evidence" value="ECO:0007669"/>
    <property type="project" value="TreeGrafter"/>
</dbReference>
<evidence type="ECO:0000256" key="3">
    <source>
        <dbReference type="ARBA" id="ARBA00022499"/>
    </source>
</evidence>
<dbReference type="InterPro" id="IPR048939">
    <property type="entry name" value="ATG5_UblA"/>
</dbReference>
<evidence type="ECO:0000259" key="9">
    <source>
        <dbReference type="Pfam" id="PF20637"/>
    </source>
</evidence>
<dbReference type="InterPro" id="IPR048318">
    <property type="entry name" value="ATG5_UblB"/>
</dbReference>
<dbReference type="Proteomes" id="UP000191144">
    <property type="component" value="Chromosome F"/>
</dbReference>
<dbReference type="GO" id="GO:0061908">
    <property type="term" value="C:phagophore"/>
    <property type="evidence" value="ECO:0007669"/>
    <property type="project" value="TreeGrafter"/>
</dbReference>
<comment type="similarity">
    <text evidence="2 7">Belongs to the ATG5 family.</text>
</comment>
<comment type="function">
    <text evidence="7">Involved in cytoplasm to vacuole transport (Cvt) and autophagic vesicle formation.</text>
</comment>
<name>A0A1G4JWW1_9SACH</name>
<dbReference type="GO" id="GO:0044233">
    <property type="term" value="C:mitochondria-associated endoplasmic reticulum membrane contact site"/>
    <property type="evidence" value="ECO:0007669"/>
    <property type="project" value="TreeGrafter"/>
</dbReference>
<dbReference type="GO" id="GO:0034727">
    <property type="term" value="P:piecemeal microautophagy of the nucleus"/>
    <property type="evidence" value="ECO:0007669"/>
    <property type="project" value="TreeGrafter"/>
</dbReference>
<sequence length="298" mass="34553">MSELQRLVWAGKLNLQIQLDPHLVLSDFKGSDEGPMHLLTVNIQVPRDSYLVLFLPHIVQKLERQLRMNLNDYYQGWWFEMENVCIPWNFPIGAVYDSLTGLNPQTRASNFERDRLNVWKLNLRHGKQPPSGFLPIHNGLEQIRELWMHQWKQACFVLNGNSKVVMSFSKPDTLSFWNSVLHRDLDSFTSIRQKILPAKNAAKSIPVRIHLALPDVRLVEPVCNAHDNQRELELQDLLAREFPEWFAIRENSLNLAMPVVQGIKVPINIPLWTLHQQLSSFDGFLHISLCLIAENDTE</sequence>
<evidence type="ECO:0000256" key="7">
    <source>
        <dbReference type="RuleBase" id="RU361202"/>
    </source>
</evidence>
<dbReference type="GO" id="GO:0034274">
    <property type="term" value="C:Atg12-Atg5-Atg16 complex"/>
    <property type="evidence" value="ECO:0007669"/>
    <property type="project" value="TreeGrafter"/>
</dbReference>
<evidence type="ECO:0000256" key="5">
    <source>
        <dbReference type="ARBA" id="ARBA00022927"/>
    </source>
</evidence>
<dbReference type="Gene3D" id="1.10.246.190">
    <property type="entry name" value="Autophagy protein Apg5, helix rich domain"/>
    <property type="match status" value="1"/>
</dbReference>
<evidence type="ECO:0000256" key="2">
    <source>
        <dbReference type="ARBA" id="ARBA00006910"/>
    </source>
</evidence>
<dbReference type="GO" id="GO:0006995">
    <property type="term" value="P:cellular response to nitrogen starvation"/>
    <property type="evidence" value="ECO:0007669"/>
    <property type="project" value="TreeGrafter"/>
</dbReference>
<evidence type="ECO:0000313" key="11">
    <source>
        <dbReference type="EMBL" id="SCU95568.1"/>
    </source>
</evidence>
<keyword evidence="3 7" id="KW-1017">Isopeptide bond</keyword>
<dbReference type="GO" id="GO:0015031">
    <property type="term" value="P:protein transport"/>
    <property type="evidence" value="ECO:0007669"/>
    <property type="project" value="UniProtKB-KW"/>
</dbReference>
<evidence type="ECO:0000259" key="10">
    <source>
        <dbReference type="Pfam" id="PF20638"/>
    </source>
</evidence>